<sequence>MAKFQRTILLALSLTTPISSFAPPTAGQKAVVVVVCSSLCRLSSTPAEGGEDEEPRLVLGNIESEMQSVRAGSNIEYDFGAIDFLANAKARAAAQVESNNNGAGVDEWTNLAEEKKEQFGEIDDWENSVKEAGNTDSHILMFTDPPPEGEGGEGEDDEPKLLLF</sequence>
<dbReference type="AlphaFoldDB" id="A0A7S4AWM9"/>
<feature type="region of interest" description="Disordered" evidence="1">
    <location>
        <begin position="143"/>
        <end position="164"/>
    </location>
</feature>
<gene>
    <name evidence="3" type="ORF">PAUS00366_LOCUS22222</name>
</gene>
<evidence type="ECO:0000313" key="3">
    <source>
        <dbReference type="EMBL" id="CAE0729437.1"/>
    </source>
</evidence>
<keyword evidence="2" id="KW-0732">Signal</keyword>
<accession>A0A7S4AWM9</accession>
<name>A0A7S4AWM9_9STRA</name>
<reference evidence="3" key="1">
    <citation type="submission" date="2021-01" db="EMBL/GenBank/DDBJ databases">
        <authorList>
            <person name="Corre E."/>
            <person name="Pelletier E."/>
            <person name="Niang G."/>
            <person name="Scheremetjew M."/>
            <person name="Finn R."/>
            <person name="Kale V."/>
            <person name="Holt S."/>
            <person name="Cochrane G."/>
            <person name="Meng A."/>
            <person name="Brown T."/>
            <person name="Cohen L."/>
        </authorList>
    </citation>
    <scope>NUCLEOTIDE SEQUENCE</scope>
    <source>
        <strain evidence="3">10249 10 AB</strain>
    </source>
</reference>
<feature type="signal peptide" evidence="2">
    <location>
        <begin position="1"/>
        <end position="20"/>
    </location>
</feature>
<dbReference type="EMBL" id="HBIX01034065">
    <property type="protein sequence ID" value="CAE0729437.1"/>
    <property type="molecule type" value="Transcribed_RNA"/>
</dbReference>
<evidence type="ECO:0000256" key="2">
    <source>
        <dbReference type="SAM" id="SignalP"/>
    </source>
</evidence>
<organism evidence="3">
    <name type="scientific">Pseudo-nitzschia australis</name>
    <dbReference type="NCBI Taxonomy" id="44445"/>
    <lineage>
        <taxon>Eukaryota</taxon>
        <taxon>Sar</taxon>
        <taxon>Stramenopiles</taxon>
        <taxon>Ochrophyta</taxon>
        <taxon>Bacillariophyta</taxon>
        <taxon>Bacillariophyceae</taxon>
        <taxon>Bacillariophycidae</taxon>
        <taxon>Bacillariales</taxon>
        <taxon>Bacillariaceae</taxon>
        <taxon>Pseudo-nitzschia</taxon>
    </lineage>
</organism>
<feature type="chain" id="PRO_5031058506" evidence="2">
    <location>
        <begin position="21"/>
        <end position="164"/>
    </location>
</feature>
<evidence type="ECO:0000256" key="1">
    <source>
        <dbReference type="SAM" id="MobiDB-lite"/>
    </source>
</evidence>
<protein>
    <submittedName>
        <fullName evidence="3">Uncharacterized protein</fullName>
    </submittedName>
</protein>
<proteinExistence type="predicted"/>